<protein>
    <recommendedName>
        <fullName evidence="2">glutathione transferase</fullName>
        <ecNumber evidence="2">2.5.1.18</ecNumber>
    </recommendedName>
</protein>
<evidence type="ECO:0000313" key="7">
    <source>
        <dbReference type="Proteomes" id="UP000825935"/>
    </source>
</evidence>
<dbReference type="Pfam" id="PF02798">
    <property type="entry name" value="GST_N"/>
    <property type="match status" value="1"/>
</dbReference>
<dbReference type="Proteomes" id="UP000825935">
    <property type="component" value="Chromosome 5"/>
</dbReference>
<dbReference type="InterPro" id="IPR034333">
    <property type="entry name" value="GST_Zeta_N"/>
</dbReference>
<organism evidence="6 7">
    <name type="scientific">Ceratopteris richardii</name>
    <name type="common">Triangle waterfern</name>
    <dbReference type="NCBI Taxonomy" id="49495"/>
    <lineage>
        <taxon>Eukaryota</taxon>
        <taxon>Viridiplantae</taxon>
        <taxon>Streptophyta</taxon>
        <taxon>Embryophyta</taxon>
        <taxon>Tracheophyta</taxon>
        <taxon>Polypodiopsida</taxon>
        <taxon>Polypodiidae</taxon>
        <taxon>Polypodiales</taxon>
        <taxon>Pteridineae</taxon>
        <taxon>Pteridaceae</taxon>
        <taxon>Parkerioideae</taxon>
        <taxon>Ceratopteris</taxon>
    </lineage>
</organism>
<keyword evidence="7" id="KW-1185">Reference proteome</keyword>
<dbReference type="InterPro" id="IPR004045">
    <property type="entry name" value="Glutathione_S-Trfase_N"/>
</dbReference>
<dbReference type="SUPFAM" id="SSF52833">
    <property type="entry name" value="Thioredoxin-like"/>
    <property type="match status" value="1"/>
</dbReference>
<proteinExistence type="inferred from homology"/>
<dbReference type="FunFam" id="1.20.1050.10:FF:000010">
    <property type="entry name" value="Maleylacetoacetate isomerase isoform 1"/>
    <property type="match status" value="1"/>
</dbReference>
<dbReference type="PROSITE" id="PS51354">
    <property type="entry name" value="GLUTAREDOXIN_2"/>
    <property type="match status" value="1"/>
</dbReference>
<dbReference type="GO" id="GO:0004364">
    <property type="term" value="F:glutathione transferase activity"/>
    <property type="evidence" value="ECO:0007669"/>
    <property type="project" value="UniProtKB-EC"/>
</dbReference>
<dbReference type="InterPro" id="IPR034330">
    <property type="entry name" value="GST_Zeta_C"/>
</dbReference>
<dbReference type="InterPro" id="IPR036249">
    <property type="entry name" value="Thioredoxin-like_sf"/>
</dbReference>
<dbReference type="SFLD" id="SFLDG00358">
    <property type="entry name" value="Main_(cytGST)"/>
    <property type="match status" value="1"/>
</dbReference>
<sequence>MATSNKEIVKLYSFCHSSCSFRVRIALAYKGISYEYIAINLSQGEQFSDDFKKINAFSTVPVLVDNGFIVSDSLAILEYLEEKYPEPSLFPADSKKRALVRQVVNNIVSSIQPLQNLNVLKKIEALAGSDERLKWAQYFIENGFIALEALLTTEAGKCCFGDKFSMADAVLIPQVYNARRFKVDMEKFPLLKRIAGFIEELPFVQAAKPEKQPDFVPLRP</sequence>
<dbReference type="SUPFAM" id="SSF47616">
    <property type="entry name" value="GST C-terminal domain-like"/>
    <property type="match status" value="1"/>
</dbReference>
<evidence type="ECO:0000259" key="5">
    <source>
        <dbReference type="PROSITE" id="PS50405"/>
    </source>
</evidence>
<dbReference type="NCBIfam" id="TIGR01262">
    <property type="entry name" value="maiA"/>
    <property type="match status" value="1"/>
</dbReference>
<gene>
    <name evidence="6" type="ORF">KP509_05G069400</name>
</gene>
<comment type="caution">
    <text evidence="6">The sequence shown here is derived from an EMBL/GenBank/DDBJ whole genome shotgun (WGS) entry which is preliminary data.</text>
</comment>
<dbReference type="InterPro" id="IPR040079">
    <property type="entry name" value="Glutathione_S-Trfase"/>
</dbReference>
<dbReference type="PANTHER" id="PTHR42673:SF4">
    <property type="entry name" value="MALEYLACETOACETATE ISOMERASE"/>
    <property type="match status" value="1"/>
</dbReference>
<dbReference type="GO" id="GO:0005737">
    <property type="term" value="C:cytoplasm"/>
    <property type="evidence" value="ECO:0007669"/>
    <property type="project" value="InterPro"/>
</dbReference>
<evidence type="ECO:0000256" key="3">
    <source>
        <dbReference type="ARBA" id="ARBA00047960"/>
    </source>
</evidence>
<name>A0A8T2URL7_CERRI</name>
<dbReference type="PROSITE" id="PS50404">
    <property type="entry name" value="GST_NTER"/>
    <property type="match status" value="1"/>
</dbReference>
<dbReference type="CDD" id="cd03042">
    <property type="entry name" value="GST_N_Zeta"/>
    <property type="match status" value="1"/>
</dbReference>
<evidence type="ECO:0000259" key="4">
    <source>
        <dbReference type="PROSITE" id="PS50404"/>
    </source>
</evidence>
<accession>A0A8T2URL7</accession>
<comment type="similarity">
    <text evidence="1">Belongs to the GST superfamily. Zeta family.</text>
</comment>
<evidence type="ECO:0000256" key="2">
    <source>
        <dbReference type="ARBA" id="ARBA00012452"/>
    </source>
</evidence>
<dbReference type="OMA" id="VESMAII"/>
<dbReference type="Gene3D" id="1.20.1050.10">
    <property type="match status" value="1"/>
</dbReference>
<comment type="catalytic activity">
    <reaction evidence="3">
        <text>RX + glutathione = an S-substituted glutathione + a halide anion + H(+)</text>
        <dbReference type="Rhea" id="RHEA:16437"/>
        <dbReference type="ChEBI" id="CHEBI:15378"/>
        <dbReference type="ChEBI" id="CHEBI:16042"/>
        <dbReference type="ChEBI" id="CHEBI:17792"/>
        <dbReference type="ChEBI" id="CHEBI:57925"/>
        <dbReference type="ChEBI" id="CHEBI:90779"/>
        <dbReference type="EC" id="2.5.1.18"/>
    </reaction>
</comment>
<dbReference type="EC" id="2.5.1.18" evidence="2"/>
<dbReference type="CDD" id="cd03191">
    <property type="entry name" value="GST_C_Zeta"/>
    <property type="match status" value="1"/>
</dbReference>
<dbReference type="OrthoDB" id="4951845at2759"/>
<dbReference type="SFLD" id="SFLDS00019">
    <property type="entry name" value="Glutathione_Transferase_(cytos"/>
    <property type="match status" value="1"/>
</dbReference>
<dbReference type="PROSITE" id="PS50405">
    <property type="entry name" value="GST_CTER"/>
    <property type="match status" value="1"/>
</dbReference>
<dbReference type="AlphaFoldDB" id="A0A8T2URL7"/>
<dbReference type="GO" id="GO:0006559">
    <property type="term" value="P:L-phenylalanine catabolic process"/>
    <property type="evidence" value="ECO:0007669"/>
    <property type="project" value="TreeGrafter"/>
</dbReference>
<dbReference type="EMBL" id="CM035410">
    <property type="protein sequence ID" value="KAH7437398.1"/>
    <property type="molecule type" value="Genomic_DNA"/>
</dbReference>
<dbReference type="InterPro" id="IPR005955">
    <property type="entry name" value="GST_Zeta"/>
</dbReference>
<evidence type="ECO:0000313" key="6">
    <source>
        <dbReference type="EMBL" id="KAH7437398.1"/>
    </source>
</evidence>
<dbReference type="GO" id="GO:0016034">
    <property type="term" value="F:maleylacetoacetate isomerase activity"/>
    <property type="evidence" value="ECO:0007669"/>
    <property type="project" value="TreeGrafter"/>
</dbReference>
<dbReference type="PANTHER" id="PTHR42673">
    <property type="entry name" value="MALEYLACETOACETATE ISOMERASE"/>
    <property type="match status" value="1"/>
</dbReference>
<evidence type="ECO:0000256" key="1">
    <source>
        <dbReference type="ARBA" id="ARBA00010007"/>
    </source>
</evidence>
<reference evidence="6" key="1">
    <citation type="submission" date="2021-08" db="EMBL/GenBank/DDBJ databases">
        <title>WGS assembly of Ceratopteris richardii.</title>
        <authorList>
            <person name="Marchant D.B."/>
            <person name="Chen G."/>
            <person name="Jenkins J."/>
            <person name="Shu S."/>
            <person name="Leebens-Mack J."/>
            <person name="Grimwood J."/>
            <person name="Schmutz J."/>
            <person name="Soltis P."/>
            <person name="Soltis D."/>
            <person name="Chen Z.-H."/>
        </authorList>
    </citation>
    <scope>NUCLEOTIDE SEQUENCE</scope>
    <source>
        <strain evidence="6">Whitten #5841</strain>
        <tissue evidence="6">Leaf</tissue>
    </source>
</reference>
<dbReference type="Gene3D" id="3.40.30.10">
    <property type="entry name" value="Glutaredoxin"/>
    <property type="match status" value="1"/>
</dbReference>
<dbReference type="InterPro" id="IPR010987">
    <property type="entry name" value="Glutathione-S-Trfase_C-like"/>
</dbReference>
<feature type="domain" description="GST C-terminal" evidence="5">
    <location>
        <begin position="93"/>
        <end position="220"/>
    </location>
</feature>
<dbReference type="InterPro" id="IPR036282">
    <property type="entry name" value="Glutathione-S-Trfase_C_sf"/>
</dbReference>
<dbReference type="GO" id="GO:0006749">
    <property type="term" value="P:glutathione metabolic process"/>
    <property type="evidence" value="ECO:0007669"/>
    <property type="project" value="TreeGrafter"/>
</dbReference>
<feature type="domain" description="GST N-terminal" evidence="4">
    <location>
        <begin position="7"/>
        <end position="88"/>
    </location>
</feature>